<dbReference type="SMART" id="SM00342">
    <property type="entry name" value="HTH_ARAC"/>
    <property type="match status" value="1"/>
</dbReference>
<keyword evidence="6" id="KW-1185">Reference proteome</keyword>
<dbReference type="PROSITE" id="PS01124">
    <property type="entry name" value="HTH_ARAC_FAMILY_2"/>
    <property type="match status" value="1"/>
</dbReference>
<name>N8YKB1_ACIVR</name>
<dbReference type="eggNOG" id="COG2207">
    <property type="taxonomic scope" value="Bacteria"/>
</dbReference>
<dbReference type="Pfam" id="PF12625">
    <property type="entry name" value="Arabinose_bd"/>
    <property type="match status" value="1"/>
</dbReference>
<dbReference type="HOGENOM" id="CLU_047522_3_1_6"/>
<evidence type="ECO:0000256" key="2">
    <source>
        <dbReference type="ARBA" id="ARBA00023125"/>
    </source>
</evidence>
<gene>
    <name evidence="5" type="ORF">F959_01914</name>
</gene>
<dbReference type="GO" id="GO:0005829">
    <property type="term" value="C:cytosol"/>
    <property type="evidence" value="ECO:0007669"/>
    <property type="project" value="TreeGrafter"/>
</dbReference>
<protein>
    <recommendedName>
        <fullName evidence="4">HTH araC/xylS-type domain-containing protein</fullName>
    </recommendedName>
</protein>
<reference evidence="5 6" key="1">
    <citation type="submission" date="2013-02" db="EMBL/GenBank/DDBJ databases">
        <title>The Genome Sequence of Acinetobacter venetianus CIP 110063.</title>
        <authorList>
            <consortium name="The Broad Institute Genome Sequencing Platform"/>
            <consortium name="The Broad Institute Genome Sequencing Center for Infectious Disease"/>
            <person name="Cerqueira G."/>
            <person name="Feldgarden M."/>
            <person name="Courvalin P."/>
            <person name="Perichon B."/>
            <person name="Grillot-Courvalin C."/>
            <person name="Clermont D."/>
            <person name="Rocha E."/>
            <person name="Yoon E.-J."/>
            <person name="Nemec A."/>
            <person name="Walker B."/>
            <person name="Young S.K."/>
            <person name="Zeng Q."/>
            <person name="Gargeya S."/>
            <person name="Fitzgerald M."/>
            <person name="Haas B."/>
            <person name="Abouelleil A."/>
            <person name="Alvarado L."/>
            <person name="Arachchi H.M."/>
            <person name="Berlin A.M."/>
            <person name="Chapman S.B."/>
            <person name="Dewar J."/>
            <person name="Goldberg J."/>
            <person name="Griggs A."/>
            <person name="Gujja S."/>
            <person name="Hansen M."/>
            <person name="Howarth C."/>
            <person name="Imamovic A."/>
            <person name="Larimer J."/>
            <person name="McCowan C."/>
            <person name="Murphy C."/>
            <person name="Neiman D."/>
            <person name="Pearson M."/>
            <person name="Priest M."/>
            <person name="Roberts A."/>
            <person name="Saif S."/>
            <person name="Shea T."/>
            <person name="Sisk P."/>
            <person name="Sykes S."/>
            <person name="Wortman J."/>
            <person name="Nusbaum C."/>
            <person name="Birren B."/>
        </authorList>
    </citation>
    <scope>NUCLEOTIDE SEQUENCE [LARGE SCALE GENOMIC DNA]</scope>
    <source>
        <strain evidence="6">ATCC 31012 / DSM 23050 / BCRC 14357 / CCUG 45561 / CIP 110063 / KCTC 2702 / LMG 19082 / RAG-1</strain>
    </source>
</reference>
<dbReference type="Gene3D" id="1.10.10.60">
    <property type="entry name" value="Homeodomain-like"/>
    <property type="match status" value="1"/>
</dbReference>
<comment type="caution">
    <text evidence="5">The sequence shown here is derived from an EMBL/GenBank/DDBJ whole genome shotgun (WGS) entry which is preliminary data.</text>
</comment>
<keyword evidence="1" id="KW-0805">Transcription regulation</keyword>
<sequence>MQHYWDFPRSISAVRILLTVGQSHGLTAEQCLANTNISLEDLSRIHHEVEAQQECQVLRNLIHLLGSEIPIGVEAGLKHHITTFGAWGFAILSSPTIEAALQLVLRYFQLSSFFCKLEMSKEGKYTFINFNHDDLPQNLAYFLAERDFATVMSLQQDILPTPLPVVEINVALPTPIYADKFPELTGYAINFDQPRSCIVIETSLLSLPLPQADQFTRTYYEKECQHLWMRRSNIGTFSQKIRNILLLKPSQMPKIDEMATQLQITVRMLQRHLATESITYERLISDIREDLAEDLLTTTELTIEEIASQLGYSEASAFSRAFKRWKNISPKNFRSS</sequence>
<dbReference type="AlphaFoldDB" id="N8YKB1"/>
<dbReference type="Pfam" id="PF12833">
    <property type="entry name" value="HTH_18"/>
    <property type="match status" value="1"/>
</dbReference>
<dbReference type="Proteomes" id="UP000018445">
    <property type="component" value="Unassembled WGS sequence"/>
</dbReference>
<dbReference type="GeneID" id="58194783"/>
<dbReference type="PANTHER" id="PTHR47894:SF1">
    <property type="entry name" value="HTH-TYPE TRANSCRIPTIONAL REGULATOR VQSM"/>
    <property type="match status" value="1"/>
</dbReference>
<dbReference type="OrthoDB" id="6506763at2"/>
<feature type="domain" description="HTH araC/xylS-type" evidence="4">
    <location>
        <begin position="239"/>
        <end position="336"/>
    </location>
</feature>
<evidence type="ECO:0000313" key="5">
    <source>
        <dbReference type="EMBL" id="ENV37106.1"/>
    </source>
</evidence>
<dbReference type="RefSeq" id="WP_004879501.1">
    <property type="nucleotide sequence ID" value="NZ_AKIQ01000025.1"/>
</dbReference>
<accession>N8YKB1</accession>
<keyword evidence="2" id="KW-0238">DNA-binding</keyword>
<dbReference type="PATRIC" id="fig|1191460.12.peg.1902"/>
<dbReference type="InterPro" id="IPR009057">
    <property type="entry name" value="Homeodomain-like_sf"/>
</dbReference>
<dbReference type="InterPro" id="IPR032687">
    <property type="entry name" value="AraC-type_N"/>
</dbReference>
<proteinExistence type="predicted"/>
<dbReference type="PRINTS" id="PR00032">
    <property type="entry name" value="HTHARAC"/>
</dbReference>
<dbReference type="InterPro" id="IPR020449">
    <property type="entry name" value="Tscrpt_reg_AraC-type_HTH"/>
</dbReference>
<keyword evidence="3" id="KW-0804">Transcription</keyword>
<dbReference type="EMBL" id="APPO01000013">
    <property type="protein sequence ID" value="ENV37106.1"/>
    <property type="molecule type" value="Genomic_DNA"/>
</dbReference>
<evidence type="ECO:0000256" key="3">
    <source>
        <dbReference type="ARBA" id="ARBA00023163"/>
    </source>
</evidence>
<dbReference type="PANTHER" id="PTHR47894">
    <property type="entry name" value="HTH-TYPE TRANSCRIPTIONAL REGULATOR GADX"/>
    <property type="match status" value="1"/>
</dbReference>
<dbReference type="GO" id="GO:0000976">
    <property type="term" value="F:transcription cis-regulatory region binding"/>
    <property type="evidence" value="ECO:0007669"/>
    <property type="project" value="TreeGrafter"/>
</dbReference>
<evidence type="ECO:0000313" key="6">
    <source>
        <dbReference type="Proteomes" id="UP000018445"/>
    </source>
</evidence>
<organism evidence="5 6">
    <name type="scientific">Acinetobacter venetianus (strain ATCC 31012 / DSM 23050 / BCRC 14357 / CCUG 45561 / CIP 110063 / KCTC 2702 / LMG 19082 / RAG-1)</name>
    <dbReference type="NCBI Taxonomy" id="1191460"/>
    <lineage>
        <taxon>Bacteria</taxon>
        <taxon>Pseudomonadati</taxon>
        <taxon>Pseudomonadota</taxon>
        <taxon>Gammaproteobacteria</taxon>
        <taxon>Moraxellales</taxon>
        <taxon>Moraxellaceae</taxon>
        <taxon>Acinetobacter</taxon>
    </lineage>
</organism>
<dbReference type="InterPro" id="IPR018060">
    <property type="entry name" value="HTH_AraC"/>
</dbReference>
<evidence type="ECO:0000256" key="1">
    <source>
        <dbReference type="ARBA" id="ARBA00023015"/>
    </source>
</evidence>
<evidence type="ECO:0000259" key="4">
    <source>
        <dbReference type="PROSITE" id="PS01124"/>
    </source>
</evidence>
<dbReference type="GO" id="GO:0003700">
    <property type="term" value="F:DNA-binding transcription factor activity"/>
    <property type="evidence" value="ECO:0007669"/>
    <property type="project" value="InterPro"/>
</dbReference>
<dbReference type="SUPFAM" id="SSF46689">
    <property type="entry name" value="Homeodomain-like"/>
    <property type="match status" value="1"/>
</dbReference>